<dbReference type="AlphaFoldDB" id="A0A1W2E1B4"/>
<feature type="domain" description="SusD-like N-terminal" evidence="7">
    <location>
        <begin position="86"/>
        <end position="217"/>
    </location>
</feature>
<dbReference type="SUPFAM" id="SSF48452">
    <property type="entry name" value="TPR-like"/>
    <property type="match status" value="1"/>
</dbReference>
<dbReference type="GO" id="GO:0009279">
    <property type="term" value="C:cell outer membrane"/>
    <property type="evidence" value="ECO:0007669"/>
    <property type="project" value="UniProtKB-SubCell"/>
</dbReference>
<dbReference type="EMBL" id="FWYB01000009">
    <property type="protein sequence ID" value="SMD02848.1"/>
    <property type="molecule type" value="Genomic_DNA"/>
</dbReference>
<keyword evidence="5" id="KW-0998">Cell outer membrane</keyword>
<dbReference type="Pfam" id="PF07980">
    <property type="entry name" value="SusD_RagB"/>
    <property type="match status" value="1"/>
</dbReference>
<keyword evidence="9" id="KW-1185">Reference proteome</keyword>
<dbReference type="InterPro" id="IPR012944">
    <property type="entry name" value="SusD_RagB_dom"/>
</dbReference>
<gene>
    <name evidence="8" type="ORF">SAMN04488101_1097</name>
</gene>
<organism evidence="8 9">
    <name type="scientific">Pedobacter nyackensis</name>
    <dbReference type="NCBI Taxonomy" id="475255"/>
    <lineage>
        <taxon>Bacteria</taxon>
        <taxon>Pseudomonadati</taxon>
        <taxon>Bacteroidota</taxon>
        <taxon>Sphingobacteriia</taxon>
        <taxon>Sphingobacteriales</taxon>
        <taxon>Sphingobacteriaceae</taxon>
        <taxon>Pedobacter</taxon>
    </lineage>
</organism>
<dbReference type="InterPro" id="IPR033985">
    <property type="entry name" value="SusD-like_N"/>
</dbReference>
<comment type="similarity">
    <text evidence="2">Belongs to the SusD family.</text>
</comment>
<comment type="subcellular location">
    <subcellularLocation>
        <location evidence="1">Cell outer membrane</location>
    </subcellularLocation>
</comment>
<evidence type="ECO:0000256" key="4">
    <source>
        <dbReference type="ARBA" id="ARBA00023136"/>
    </source>
</evidence>
<dbReference type="CDD" id="cd08977">
    <property type="entry name" value="SusD"/>
    <property type="match status" value="1"/>
</dbReference>
<keyword evidence="4" id="KW-0472">Membrane</keyword>
<keyword evidence="3" id="KW-0732">Signal</keyword>
<dbReference type="STRING" id="475255.SAMN04488101_1097"/>
<evidence type="ECO:0000259" key="7">
    <source>
        <dbReference type="Pfam" id="PF14322"/>
    </source>
</evidence>
<evidence type="ECO:0000256" key="2">
    <source>
        <dbReference type="ARBA" id="ARBA00006275"/>
    </source>
</evidence>
<evidence type="ECO:0000313" key="9">
    <source>
        <dbReference type="Proteomes" id="UP000192678"/>
    </source>
</evidence>
<evidence type="ECO:0000256" key="1">
    <source>
        <dbReference type="ARBA" id="ARBA00004442"/>
    </source>
</evidence>
<reference evidence="8 9" key="1">
    <citation type="submission" date="2017-04" db="EMBL/GenBank/DDBJ databases">
        <authorList>
            <person name="Afonso C.L."/>
            <person name="Miller P.J."/>
            <person name="Scott M.A."/>
            <person name="Spackman E."/>
            <person name="Goraichik I."/>
            <person name="Dimitrov K.M."/>
            <person name="Suarez D.L."/>
            <person name="Swayne D.E."/>
        </authorList>
    </citation>
    <scope>NUCLEOTIDE SEQUENCE [LARGE SCALE GENOMIC DNA]</scope>
    <source>
        <strain evidence="8 9">DSM 19625</strain>
    </source>
</reference>
<dbReference type="InterPro" id="IPR011990">
    <property type="entry name" value="TPR-like_helical_dom_sf"/>
</dbReference>
<dbReference type="Proteomes" id="UP000192678">
    <property type="component" value="Unassembled WGS sequence"/>
</dbReference>
<evidence type="ECO:0000256" key="5">
    <source>
        <dbReference type="ARBA" id="ARBA00023237"/>
    </source>
</evidence>
<evidence type="ECO:0000259" key="6">
    <source>
        <dbReference type="Pfam" id="PF07980"/>
    </source>
</evidence>
<evidence type="ECO:0000256" key="3">
    <source>
        <dbReference type="ARBA" id="ARBA00022729"/>
    </source>
</evidence>
<evidence type="ECO:0000313" key="8">
    <source>
        <dbReference type="EMBL" id="SMD02848.1"/>
    </source>
</evidence>
<accession>A0A1W2E1B4</accession>
<proteinExistence type="inferred from homology"/>
<sequence length="482" mass="54775">MSGCKKAIDEDIKPSNDKTDFEVLKTLDGLATATNGSYSLLVTQNARDFPYDLTWFHMSEFKGNNLFAVTQAYPQYRDDGYTYTNSPIQGVTPSFWKMSYRIIFSANKVIDAIEDGKGVEYDQFKGENYFIRAMAYFNMARIYAAPYYQNNETNLAVPLTLSADMDKSYKPARNTVKEVYAQVIADLEKAATLMTKVKSNNYASKESAWALLSRVYLYMSGTATQPNTGYCDKAIEYADKVIASPRFTLVQDQDYATVFAKDSRTNKEFIFAFSHDPANGNVINEFLTPKNFYGYYINGEYAASPDYMAILDQNVADLRHSFVRAENDPRSPNRFTVTKYDFEQVDANGYSTQSKSATCYLRLAEMYLNKAEALAKKGLNSDALVPLNEIRKRAKAPEWTTSSLATANMTAFQATLNERRLELAWEGHGTYDDFRNGLPMKRLYTDYFHTTPLTIQPTDKRVPYPVPFEEIKMNGNLIQNPI</sequence>
<dbReference type="Pfam" id="PF14322">
    <property type="entry name" value="SusD-like_3"/>
    <property type="match status" value="1"/>
</dbReference>
<dbReference type="Gene3D" id="1.25.40.390">
    <property type="match status" value="1"/>
</dbReference>
<protein>
    <submittedName>
        <fullName evidence="8">SusD family protein</fullName>
    </submittedName>
</protein>
<feature type="domain" description="RagB/SusD" evidence="6">
    <location>
        <begin position="336"/>
        <end position="481"/>
    </location>
</feature>
<name>A0A1W2E1B4_9SPHI</name>